<accession>A0A8T4GH86</accession>
<keyword evidence="1" id="KW-0472">Membrane</keyword>
<evidence type="ECO:0000256" key="1">
    <source>
        <dbReference type="SAM" id="Phobius"/>
    </source>
</evidence>
<keyword evidence="1" id="KW-0812">Transmembrane</keyword>
<dbReference type="Proteomes" id="UP000823588">
    <property type="component" value="Unassembled WGS sequence"/>
</dbReference>
<gene>
    <name evidence="2" type="ORF">J2751_001542</name>
</gene>
<dbReference type="EMBL" id="JAGGKQ010000009">
    <property type="protein sequence ID" value="MBP1922532.1"/>
    <property type="molecule type" value="Genomic_DNA"/>
</dbReference>
<reference evidence="2" key="1">
    <citation type="submission" date="2021-03" db="EMBL/GenBank/DDBJ databases">
        <title>Genomic Encyclopedia of Type Strains, Phase IV (KMG-IV): sequencing the most valuable type-strain genomes for metagenomic binning, comparative biology and taxonomic classification.</title>
        <authorList>
            <person name="Goeker M."/>
        </authorList>
    </citation>
    <scope>NUCLEOTIDE SEQUENCE</scope>
    <source>
        <strain evidence="2">DSM 23564</strain>
    </source>
</reference>
<proteinExistence type="predicted"/>
<keyword evidence="3" id="KW-1185">Reference proteome</keyword>
<dbReference type="AlphaFoldDB" id="A0A8T4GH86"/>
<name>A0A8T4GH86_9EURY</name>
<evidence type="ECO:0000313" key="2">
    <source>
        <dbReference type="EMBL" id="MBP1922532.1"/>
    </source>
</evidence>
<evidence type="ECO:0008006" key="4">
    <source>
        <dbReference type="Google" id="ProtNLM"/>
    </source>
</evidence>
<sequence>MMLPTHVLVGMSLATPVALAVPGVAPAVIAGAVVGSIAPDLDVVAHHRRTLHFPTGYAVAAIPATGVAVVSPTSTLVGIAAGVVAAAVHCRMDVYGGSHELRPWERNTDHAVYDHVRGDWQPAKRWIRYDGSGSDLLVSLVAAIPPALLLSGSARTVVIGALAIALLYTAFRRRIPDLVDAMSDRIGHGS</sequence>
<dbReference type="RefSeq" id="WP_209484770.1">
    <property type="nucleotide sequence ID" value="NZ_JAGGKQ010000009.1"/>
</dbReference>
<organism evidence="2 3">
    <name type="scientific">Halorubrum alkaliphilum</name>
    <dbReference type="NCBI Taxonomy" id="261290"/>
    <lineage>
        <taxon>Archaea</taxon>
        <taxon>Methanobacteriati</taxon>
        <taxon>Methanobacteriota</taxon>
        <taxon>Stenosarchaea group</taxon>
        <taxon>Halobacteria</taxon>
        <taxon>Halobacteriales</taxon>
        <taxon>Haloferacaceae</taxon>
        <taxon>Halorubrum</taxon>
    </lineage>
</organism>
<keyword evidence="1" id="KW-1133">Transmembrane helix</keyword>
<comment type="caution">
    <text evidence="2">The sequence shown here is derived from an EMBL/GenBank/DDBJ whole genome shotgun (WGS) entry which is preliminary data.</text>
</comment>
<evidence type="ECO:0000313" key="3">
    <source>
        <dbReference type="Proteomes" id="UP000823588"/>
    </source>
</evidence>
<feature type="transmembrane region" description="Helical" evidence="1">
    <location>
        <begin position="147"/>
        <end position="168"/>
    </location>
</feature>
<dbReference type="OrthoDB" id="204671at2157"/>
<protein>
    <recommendedName>
        <fullName evidence="4">Metal-dependent hydrolase</fullName>
    </recommendedName>
</protein>